<sequence>MLILKFIVLVILFLTFAGLTDYLYHGKRWNRWVRFPLAVICFVVGLELFQMAVMMLFDDFGVPMPSWMGWLMEEE</sequence>
<name>A0A7X0XAF7_9LIST</name>
<dbReference type="EMBL" id="JAASTX010000002">
    <property type="protein sequence ID" value="MBC1490542.1"/>
    <property type="molecule type" value="Genomic_DNA"/>
</dbReference>
<accession>A0A7X0XAF7</accession>
<dbReference type="AlphaFoldDB" id="A0A7X0XAF7"/>
<feature type="transmembrane region" description="Helical" evidence="1">
    <location>
        <begin position="36"/>
        <end position="57"/>
    </location>
</feature>
<dbReference type="Proteomes" id="UP000533953">
    <property type="component" value="Unassembled WGS sequence"/>
</dbReference>
<organism evidence="2 3">
    <name type="scientific">Listeria booriae</name>
    <dbReference type="NCBI Taxonomy" id="1552123"/>
    <lineage>
        <taxon>Bacteria</taxon>
        <taxon>Bacillati</taxon>
        <taxon>Bacillota</taxon>
        <taxon>Bacilli</taxon>
        <taxon>Bacillales</taxon>
        <taxon>Listeriaceae</taxon>
        <taxon>Listeria</taxon>
    </lineage>
</organism>
<keyword evidence="1" id="KW-0812">Transmembrane</keyword>
<feature type="transmembrane region" description="Helical" evidence="1">
    <location>
        <begin position="6"/>
        <end position="24"/>
    </location>
</feature>
<keyword evidence="1" id="KW-1133">Transmembrane helix</keyword>
<evidence type="ECO:0000313" key="3">
    <source>
        <dbReference type="Proteomes" id="UP000533953"/>
    </source>
</evidence>
<protein>
    <submittedName>
        <fullName evidence="2">Uncharacterized protein</fullName>
    </submittedName>
</protein>
<reference evidence="2 3" key="1">
    <citation type="submission" date="2020-03" db="EMBL/GenBank/DDBJ databases">
        <title>Soil Listeria distribution.</title>
        <authorList>
            <person name="Liao J."/>
            <person name="Wiedmann M."/>
        </authorList>
    </citation>
    <scope>NUCLEOTIDE SEQUENCE [LARGE SCALE GENOMIC DNA]</scope>
    <source>
        <strain evidence="2 3">FSL L7-1547</strain>
    </source>
</reference>
<evidence type="ECO:0000256" key="1">
    <source>
        <dbReference type="SAM" id="Phobius"/>
    </source>
</evidence>
<proteinExistence type="predicted"/>
<gene>
    <name evidence="2" type="ORF">HCI99_01735</name>
</gene>
<keyword evidence="1" id="KW-0472">Membrane</keyword>
<dbReference type="RefSeq" id="WP_185401294.1">
    <property type="nucleotide sequence ID" value="NZ_JAARRI010000009.1"/>
</dbReference>
<comment type="caution">
    <text evidence="2">The sequence shown here is derived from an EMBL/GenBank/DDBJ whole genome shotgun (WGS) entry which is preliminary data.</text>
</comment>
<evidence type="ECO:0000313" key="2">
    <source>
        <dbReference type="EMBL" id="MBC1490542.1"/>
    </source>
</evidence>